<keyword evidence="3" id="KW-1185">Reference proteome</keyword>
<accession>A0AA40D8G7</accession>
<organism evidence="2 3">
    <name type="scientific">Cercophora samala</name>
    <dbReference type="NCBI Taxonomy" id="330535"/>
    <lineage>
        <taxon>Eukaryota</taxon>
        <taxon>Fungi</taxon>
        <taxon>Dikarya</taxon>
        <taxon>Ascomycota</taxon>
        <taxon>Pezizomycotina</taxon>
        <taxon>Sordariomycetes</taxon>
        <taxon>Sordariomycetidae</taxon>
        <taxon>Sordariales</taxon>
        <taxon>Lasiosphaeriaceae</taxon>
        <taxon>Cercophora</taxon>
    </lineage>
</organism>
<protein>
    <submittedName>
        <fullName evidence="2">Uncharacterized protein</fullName>
    </submittedName>
</protein>
<dbReference type="AlphaFoldDB" id="A0AA40D8G7"/>
<name>A0AA40D8G7_9PEZI</name>
<comment type="caution">
    <text evidence="2">The sequence shown here is derived from an EMBL/GenBank/DDBJ whole genome shotgun (WGS) entry which is preliminary data.</text>
</comment>
<feature type="region of interest" description="Disordered" evidence="1">
    <location>
        <begin position="21"/>
        <end position="62"/>
    </location>
</feature>
<feature type="compositionally biased region" description="Acidic residues" evidence="1">
    <location>
        <begin position="42"/>
        <end position="59"/>
    </location>
</feature>
<reference evidence="2" key="1">
    <citation type="submission" date="2023-06" db="EMBL/GenBank/DDBJ databases">
        <title>Genome-scale phylogeny and comparative genomics of the fungal order Sordariales.</title>
        <authorList>
            <consortium name="Lawrence Berkeley National Laboratory"/>
            <person name="Hensen N."/>
            <person name="Bonometti L."/>
            <person name="Westerberg I."/>
            <person name="Brannstrom I.O."/>
            <person name="Guillou S."/>
            <person name="Cros-Aarteil S."/>
            <person name="Calhoun S."/>
            <person name="Haridas S."/>
            <person name="Kuo A."/>
            <person name="Mondo S."/>
            <person name="Pangilinan J."/>
            <person name="Riley R."/>
            <person name="Labutti K."/>
            <person name="Andreopoulos B."/>
            <person name="Lipzen A."/>
            <person name="Chen C."/>
            <person name="Yanf M."/>
            <person name="Daum C."/>
            <person name="Ng V."/>
            <person name="Clum A."/>
            <person name="Steindorff A."/>
            <person name="Ohm R."/>
            <person name="Martin F."/>
            <person name="Silar P."/>
            <person name="Natvig D."/>
            <person name="Lalanne C."/>
            <person name="Gautier V."/>
            <person name="Ament-Velasquez S.L."/>
            <person name="Kruys A."/>
            <person name="Hutchinson M.I."/>
            <person name="Powell A.J."/>
            <person name="Barry K."/>
            <person name="Miller A.N."/>
            <person name="Grigoriev I.V."/>
            <person name="Debuchy R."/>
            <person name="Gladieux P."/>
            <person name="Thoren M.H."/>
            <person name="Johannesson H."/>
        </authorList>
    </citation>
    <scope>NUCLEOTIDE SEQUENCE</scope>
    <source>
        <strain evidence="2">CBS 307.81</strain>
    </source>
</reference>
<proteinExistence type="predicted"/>
<evidence type="ECO:0000313" key="2">
    <source>
        <dbReference type="EMBL" id="KAK0667107.1"/>
    </source>
</evidence>
<evidence type="ECO:0000313" key="3">
    <source>
        <dbReference type="Proteomes" id="UP001174997"/>
    </source>
</evidence>
<dbReference type="Proteomes" id="UP001174997">
    <property type="component" value="Unassembled WGS sequence"/>
</dbReference>
<gene>
    <name evidence="2" type="ORF">QBC41DRAFT_396583</name>
</gene>
<dbReference type="EMBL" id="JAULSY010000077">
    <property type="protein sequence ID" value="KAK0667107.1"/>
    <property type="molecule type" value="Genomic_DNA"/>
</dbReference>
<evidence type="ECO:0000256" key="1">
    <source>
        <dbReference type="SAM" id="MobiDB-lite"/>
    </source>
</evidence>
<sequence>MASTSSRPQGGISLWDHRLWTPNKSSLDIPPDLSDRLKDTQLEDGEDDGEEDDAGDSVLDENIKSHPDDKWLKYIDAPHSCDLCGKVVVREDQLPGNAFGRGGLCTKECGKTKFVYRWPRFRFDDEDSPAGDALLPLPEALNHTRVASDWAYSKAKTWWMQDCTLHHASCRLKPSSFVPTRLLDVAAIYDNRIGLVESKTVSNIENPARWAALSYQAQIYQYSTVTINAASSGSVHQGFLQDRPIYFYEDTVHPVQITFQPSNSSTNPNWSWASTDSQVSIEVVRGDEEGVVFHGAVVKAEAELAMPKARFTAVKSASLMMRGRVHRAGLRG</sequence>